<dbReference type="EMBL" id="MG450654">
    <property type="protein sequence ID" value="ATW62709.1"/>
    <property type="molecule type" value="Genomic_DNA"/>
</dbReference>
<evidence type="ECO:0000313" key="3">
    <source>
        <dbReference type="Proteomes" id="UP000274731"/>
    </source>
</evidence>
<feature type="region of interest" description="Disordered" evidence="1">
    <location>
        <begin position="1"/>
        <end position="20"/>
    </location>
</feature>
<protein>
    <submittedName>
        <fullName evidence="2">Uncharacterized protein</fullName>
    </submittedName>
</protein>
<name>A0A3G1L3F3_9CAUD</name>
<evidence type="ECO:0000256" key="1">
    <source>
        <dbReference type="SAM" id="MobiDB-lite"/>
    </source>
</evidence>
<sequence length="61" mass="6941">MAISLEQEAPRRNFRTQEGDLNKLQEANDALGYNLRLLLPDQKDCPFPAGEMDRSVACVQY</sequence>
<organism evidence="2 3">
    <name type="scientific">Synechococcus phage S-CBWM1</name>
    <dbReference type="NCBI Taxonomy" id="2053653"/>
    <lineage>
        <taxon>Viruses</taxon>
        <taxon>Duplodnaviria</taxon>
        <taxon>Heunggongvirae</taxon>
        <taxon>Uroviricota</taxon>
        <taxon>Caudoviricetes</taxon>
        <taxon>Aokuangvirus</taxon>
        <taxon>Aokuangvirus SCBWM1</taxon>
    </lineage>
</organism>
<accession>A0A3G1L3F3</accession>
<feature type="compositionally biased region" description="Basic and acidic residues" evidence="1">
    <location>
        <begin position="8"/>
        <end position="20"/>
    </location>
</feature>
<dbReference type="Proteomes" id="UP000274731">
    <property type="component" value="Segment"/>
</dbReference>
<keyword evidence="3" id="KW-1185">Reference proteome</keyword>
<reference evidence="2 3" key="1">
    <citation type="journal article" date="2018" name="Environ. Microbiol.">
        <title>Novel phage-host interactions and evolution as revealed by a cyanomyovirus isolated from an estuarine environment.</title>
        <authorList>
            <person name="Xu Y."/>
            <person name="Zhang R."/>
            <person name="Wang N."/>
            <person name="Cai L."/>
            <person name="Tong Y."/>
            <person name="Sun Q."/>
            <person name="Chen F."/>
            <person name="Jiao N."/>
        </authorList>
    </citation>
    <scope>NUCLEOTIDE SEQUENCE [LARGE SCALE GENOMIC DNA]</scope>
</reference>
<evidence type="ECO:0000313" key="2">
    <source>
        <dbReference type="EMBL" id="ATW62709.1"/>
    </source>
</evidence>
<gene>
    <name evidence="2" type="ORF">SCBWM1_gp25</name>
</gene>
<proteinExistence type="predicted"/>